<feature type="non-terminal residue" evidence="3">
    <location>
        <position position="1"/>
    </location>
</feature>
<keyword evidence="1" id="KW-0175">Coiled coil</keyword>
<protein>
    <submittedName>
        <fullName evidence="3">Uncharacterized protein</fullName>
    </submittedName>
</protein>
<proteinExistence type="predicted"/>
<feature type="compositionally biased region" description="Low complexity" evidence="2">
    <location>
        <begin position="420"/>
        <end position="439"/>
    </location>
</feature>
<gene>
    <name evidence="3" type="ORF">CYMTET_52317</name>
</gene>
<feature type="region of interest" description="Disordered" evidence="2">
    <location>
        <begin position="403"/>
        <end position="492"/>
    </location>
</feature>
<evidence type="ECO:0000313" key="4">
    <source>
        <dbReference type="Proteomes" id="UP001190700"/>
    </source>
</evidence>
<sequence length="618" mass="67722">GSQADQDALARMYKEKIDNLMYVIQMGVAEREDIAARLHAAEAQNLANEEKLSLMDRLALQLEEVNKTLADKIQRLEGDLRQREQDYHAQRKIVRHAAAALQEEVDKVMKGMSGELSGNQMGTAQIVLHGPQGTEELQNLLLRLKALEVESERLRQLKHAFTDKSEDMCSALTQEIDRLNAKASPCDEGKDPTLEVLVRNLEEGRQFAAAGLHRLKEVAAADEIDTAAQFEIADLLEISSLLDEDGSTSDPATMLTQNKAHGADFMESTRALDLLGEVTSSVEAALKEAMEAKAQKLTDVLAEQRRLQEEVFRLNQRLKVRDEEMEELKQQQESAMEDIELANEDARLYQQELHDREAEIVSAESAVLAAEARAEAERAVAEARELEAGRLRKELSRLREIVEDGQSAQGSQPSRPPSNRPQGSAAGRSSSSAAGAPRRTSILEQRRKNPDDGGQSGQSQPPSLSIDGQEPAPGDGLHGSRSGEGGTDGALAFSQSLSPSMMLNIMDRPSTPRKKTLDRTESLENSLAKFKLEAGTAPMQGHDPMLPAKAPPPSAPNILKIEKRDSDTDDVVARVAEEEGGIHIYIKKVSAVAPMQDVCVTVRSSNKKHGTSMYQCPL</sequence>
<name>A0AAE0ER77_9CHLO</name>
<evidence type="ECO:0000256" key="1">
    <source>
        <dbReference type="SAM" id="Coils"/>
    </source>
</evidence>
<dbReference type="AlphaFoldDB" id="A0AAE0ER77"/>
<evidence type="ECO:0000256" key="2">
    <source>
        <dbReference type="SAM" id="MobiDB-lite"/>
    </source>
</evidence>
<feature type="coiled-coil region" evidence="1">
    <location>
        <begin position="55"/>
        <end position="86"/>
    </location>
</feature>
<organism evidence="3 4">
    <name type="scientific">Cymbomonas tetramitiformis</name>
    <dbReference type="NCBI Taxonomy" id="36881"/>
    <lineage>
        <taxon>Eukaryota</taxon>
        <taxon>Viridiplantae</taxon>
        <taxon>Chlorophyta</taxon>
        <taxon>Pyramimonadophyceae</taxon>
        <taxon>Pyramimonadales</taxon>
        <taxon>Pyramimonadaceae</taxon>
        <taxon>Cymbomonas</taxon>
    </lineage>
</organism>
<feature type="coiled-coil region" evidence="1">
    <location>
        <begin position="137"/>
        <end position="182"/>
    </location>
</feature>
<dbReference type="Proteomes" id="UP001190700">
    <property type="component" value="Unassembled WGS sequence"/>
</dbReference>
<keyword evidence="4" id="KW-1185">Reference proteome</keyword>
<comment type="caution">
    <text evidence="3">The sequence shown here is derived from an EMBL/GenBank/DDBJ whole genome shotgun (WGS) entry which is preliminary data.</text>
</comment>
<feature type="coiled-coil region" evidence="1">
    <location>
        <begin position="287"/>
        <end position="389"/>
    </location>
</feature>
<accession>A0AAE0ER77</accession>
<dbReference type="EMBL" id="LGRX02034507">
    <property type="protein sequence ID" value="KAK3237621.1"/>
    <property type="molecule type" value="Genomic_DNA"/>
</dbReference>
<evidence type="ECO:0000313" key="3">
    <source>
        <dbReference type="EMBL" id="KAK3237621.1"/>
    </source>
</evidence>
<reference evidence="3 4" key="1">
    <citation type="journal article" date="2015" name="Genome Biol. Evol.">
        <title>Comparative Genomics of a Bacterivorous Green Alga Reveals Evolutionary Causalities and Consequences of Phago-Mixotrophic Mode of Nutrition.</title>
        <authorList>
            <person name="Burns J.A."/>
            <person name="Paasch A."/>
            <person name="Narechania A."/>
            <person name="Kim E."/>
        </authorList>
    </citation>
    <scope>NUCLEOTIDE SEQUENCE [LARGE SCALE GENOMIC DNA]</scope>
    <source>
        <strain evidence="3 4">PLY_AMNH</strain>
    </source>
</reference>